<evidence type="ECO:0000313" key="2">
    <source>
        <dbReference type="EMBL" id="RCX30357.1"/>
    </source>
</evidence>
<evidence type="ECO:0000256" key="1">
    <source>
        <dbReference type="SAM" id="MobiDB-lite"/>
    </source>
</evidence>
<organism evidence="2 3">
    <name type="scientific">Thioalbus denitrificans</name>
    <dbReference type="NCBI Taxonomy" id="547122"/>
    <lineage>
        <taxon>Bacteria</taxon>
        <taxon>Pseudomonadati</taxon>
        <taxon>Pseudomonadota</taxon>
        <taxon>Gammaproteobacteria</taxon>
        <taxon>Chromatiales</taxon>
        <taxon>Ectothiorhodospiraceae</taxon>
        <taxon>Thioalbus</taxon>
    </lineage>
</organism>
<evidence type="ECO:0000313" key="3">
    <source>
        <dbReference type="Proteomes" id="UP000252707"/>
    </source>
</evidence>
<proteinExistence type="predicted"/>
<accession>A0A369CCK8</accession>
<feature type="compositionally biased region" description="Polar residues" evidence="1">
    <location>
        <begin position="1"/>
        <end position="11"/>
    </location>
</feature>
<name>A0A369CCK8_9GAMM</name>
<sequence>MDSNSDNSSAGDHQRSVPAAGKTFGLSGMKPISDSPENQPPRRSRLPAAAAFAVLLLLLSGAGVGQEVTRYHFTATRGCVDCHFDDKRLGKDFRLSRTLARWASEGVPDELLEYAQKAAPAGVKLTGRHPDVNEKLRDAVIPDVCIQCHAENSDRAPEFKRLIHLLKYQRSRPGRGNHFHSVYGGYCVYCHQLEPETGRWRIKSGLELDTPPP</sequence>
<protein>
    <submittedName>
        <fullName evidence="2">Uncharacterized protein</fullName>
    </submittedName>
</protein>
<gene>
    <name evidence="2" type="ORF">DFQ59_105191</name>
</gene>
<reference evidence="2 3" key="1">
    <citation type="submission" date="2018-07" db="EMBL/GenBank/DDBJ databases">
        <title>Genomic Encyclopedia of Type Strains, Phase IV (KMG-IV): sequencing the most valuable type-strain genomes for metagenomic binning, comparative biology and taxonomic classification.</title>
        <authorList>
            <person name="Goeker M."/>
        </authorList>
    </citation>
    <scope>NUCLEOTIDE SEQUENCE [LARGE SCALE GENOMIC DNA]</scope>
    <source>
        <strain evidence="2 3">DSM 26407</strain>
    </source>
</reference>
<feature type="region of interest" description="Disordered" evidence="1">
    <location>
        <begin position="1"/>
        <end position="44"/>
    </location>
</feature>
<dbReference type="AlphaFoldDB" id="A0A369CCK8"/>
<dbReference type="EMBL" id="QPJY01000005">
    <property type="protein sequence ID" value="RCX30357.1"/>
    <property type="molecule type" value="Genomic_DNA"/>
</dbReference>
<dbReference type="Proteomes" id="UP000252707">
    <property type="component" value="Unassembled WGS sequence"/>
</dbReference>
<dbReference type="InterPro" id="IPR036280">
    <property type="entry name" value="Multihaem_cyt_sf"/>
</dbReference>
<keyword evidence="3" id="KW-1185">Reference proteome</keyword>
<comment type="caution">
    <text evidence="2">The sequence shown here is derived from an EMBL/GenBank/DDBJ whole genome shotgun (WGS) entry which is preliminary data.</text>
</comment>
<dbReference type="SUPFAM" id="SSF48695">
    <property type="entry name" value="Multiheme cytochromes"/>
    <property type="match status" value="1"/>
</dbReference>